<dbReference type="GO" id="GO:0005737">
    <property type="term" value="C:cytoplasm"/>
    <property type="evidence" value="ECO:0007669"/>
    <property type="project" value="TreeGrafter"/>
</dbReference>
<proteinExistence type="inferred from homology"/>
<dbReference type="GO" id="GO:0034599">
    <property type="term" value="P:cellular response to oxidative stress"/>
    <property type="evidence" value="ECO:0007669"/>
    <property type="project" value="TreeGrafter"/>
</dbReference>
<dbReference type="GO" id="GO:0008379">
    <property type="term" value="F:thioredoxin peroxidase activity"/>
    <property type="evidence" value="ECO:0007669"/>
    <property type="project" value="TreeGrafter"/>
</dbReference>
<accession>A0A6I1EIB2</accession>
<keyword evidence="5" id="KW-0049">Antioxidant</keyword>
<dbReference type="Gene3D" id="3.40.30.10">
    <property type="entry name" value="Glutaredoxin"/>
    <property type="match status" value="1"/>
</dbReference>
<dbReference type="InterPro" id="IPR024706">
    <property type="entry name" value="Peroxiredoxin_AhpC-typ"/>
</dbReference>
<evidence type="ECO:0000256" key="3">
    <source>
        <dbReference type="ARBA" id="ARBA00013017"/>
    </source>
</evidence>
<evidence type="ECO:0000256" key="8">
    <source>
        <dbReference type="ARBA" id="ARBA00023284"/>
    </source>
</evidence>
<sequence length="156" mass="17225">MSDQELAAGAAAPDFTLESDSGESVTLSSLRGKGVILYFYPKDNTAGCTAEAQGFRDHRDDFAALGYQILGVSRDSVKSHCNFRDKQSLNFPLLSDKEETVCNLYGVMKEKMMCGRKCFGIERSTFVIDPEGKILHALRGVKAKTHVEELLKLLRA</sequence>
<evidence type="ECO:0000256" key="4">
    <source>
        <dbReference type="ARBA" id="ARBA00022559"/>
    </source>
</evidence>
<comment type="caution">
    <text evidence="15">The sequence shown here is derived from an EMBL/GenBank/DDBJ whole genome shotgun (WGS) entry which is preliminary data.</text>
</comment>
<evidence type="ECO:0000256" key="13">
    <source>
        <dbReference type="PIRSR" id="PIRSR000239-1"/>
    </source>
</evidence>
<name>A0A6I1EIB2_9BURK</name>
<dbReference type="InterPro" id="IPR036249">
    <property type="entry name" value="Thioredoxin-like_sf"/>
</dbReference>
<keyword evidence="8" id="KW-0676">Redox-active center</keyword>
<dbReference type="EMBL" id="WEHX01000084">
    <property type="protein sequence ID" value="KAB7655539.1"/>
    <property type="molecule type" value="Genomic_DNA"/>
</dbReference>
<evidence type="ECO:0000313" key="16">
    <source>
        <dbReference type="Proteomes" id="UP000430564"/>
    </source>
</evidence>
<evidence type="ECO:0000259" key="14">
    <source>
        <dbReference type="PROSITE" id="PS51352"/>
    </source>
</evidence>
<dbReference type="RefSeq" id="WP_152158890.1">
    <property type="nucleotide sequence ID" value="NZ_WEHX01000084.1"/>
</dbReference>
<reference evidence="15 16" key="1">
    <citation type="submission" date="2019-10" db="EMBL/GenBank/DDBJ databases">
        <title>Genome diversity of Sutterella seckii.</title>
        <authorList>
            <person name="Chaplin A.V."/>
            <person name="Sokolova S.R."/>
            <person name="Mosin K.A."/>
            <person name="Ivanova E.L."/>
            <person name="Kochetkova T.O."/>
            <person name="Goltsov A.Y."/>
            <person name="Trofimov D.Y."/>
            <person name="Efimov B.A."/>
        </authorList>
    </citation>
    <scope>NUCLEOTIDE SEQUENCE [LARGE SCALE GENOMIC DNA]</scope>
    <source>
        <strain evidence="15 16">ASD393</strain>
    </source>
</reference>
<dbReference type="InterPro" id="IPR013766">
    <property type="entry name" value="Thioredoxin_domain"/>
</dbReference>
<evidence type="ECO:0000256" key="12">
    <source>
        <dbReference type="ARBA" id="ARBA00049091"/>
    </source>
</evidence>
<comment type="similarity">
    <text evidence="10">Belongs to the peroxiredoxin family. BCP/PrxQ subfamily.</text>
</comment>
<evidence type="ECO:0000256" key="1">
    <source>
        <dbReference type="ARBA" id="ARBA00003330"/>
    </source>
</evidence>
<keyword evidence="6 15" id="KW-0560">Oxidoreductase</keyword>
<dbReference type="Pfam" id="PF00578">
    <property type="entry name" value="AhpC-TSA"/>
    <property type="match status" value="1"/>
</dbReference>
<evidence type="ECO:0000313" key="15">
    <source>
        <dbReference type="EMBL" id="KAB7655539.1"/>
    </source>
</evidence>
<dbReference type="PANTHER" id="PTHR42801">
    <property type="entry name" value="THIOREDOXIN-DEPENDENT PEROXIDE REDUCTASE"/>
    <property type="match status" value="1"/>
</dbReference>
<feature type="active site" description="Cysteine sulfenic acid (-SOH) intermediate; for peroxidase activity" evidence="13">
    <location>
        <position position="48"/>
    </location>
</feature>
<dbReference type="InterPro" id="IPR050924">
    <property type="entry name" value="Peroxiredoxin_BCP/PrxQ"/>
</dbReference>
<dbReference type="PANTHER" id="PTHR42801:SF4">
    <property type="entry name" value="AHPC_TSA FAMILY PROTEIN"/>
    <property type="match status" value="1"/>
</dbReference>
<evidence type="ECO:0000256" key="10">
    <source>
        <dbReference type="ARBA" id="ARBA00038489"/>
    </source>
</evidence>
<dbReference type="PIRSF" id="PIRSF000239">
    <property type="entry name" value="AHPC"/>
    <property type="match status" value="1"/>
</dbReference>
<dbReference type="CDD" id="cd03017">
    <property type="entry name" value="PRX_BCP"/>
    <property type="match status" value="1"/>
</dbReference>
<evidence type="ECO:0000256" key="7">
    <source>
        <dbReference type="ARBA" id="ARBA00023157"/>
    </source>
</evidence>
<gene>
    <name evidence="15" type="ORF">GBM95_09535</name>
</gene>
<dbReference type="InterPro" id="IPR000866">
    <property type="entry name" value="AhpC/TSA"/>
</dbReference>
<evidence type="ECO:0000256" key="11">
    <source>
        <dbReference type="ARBA" id="ARBA00042639"/>
    </source>
</evidence>
<comment type="catalytic activity">
    <reaction evidence="12">
        <text>a hydroperoxide + [thioredoxin]-dithiol = an alcohol + [thioredoxin]-disulfide + H2O</text>
        <dbReference type="Rhea" id="RHEA:62620"/>
        <dbReference type="Rhea" id="RHEA-COMP:10698"/>
        <dbReference type="Rhea" id="RHEA-COMP:10700"/>
        <dbReference type="ChEBI" id="CHEBI:15377"/>
        <dbReference type="ChEBI" id="CHEBI:29950"/>
        <dbReference type="ChEBI" id="CHEBI:30879"/>
        <dbReference type="ChEBI" id="CHEBI:35924"/>
        <dbReference type="ChEBI" id="CHEBI:50058"/>
        <dbReference type="EC" id="1.11.1.24"/>
    </reaction>
</comment>
<dbReference type="FunFam" id="3.40.30.10:FF:000007">
    <property type="entry name" value="Thioredoxin-dependent thiol peroxidase"/>
    <property type="match status" value="1"/>
</dbReference>
<feature type="domain" description="Thioredoxin" evidence="14">
    <location>
        <begin position="6"/>
        <end position="156"/>
    </location>
</feature>
<dbReference type="SUPFAM" id="SSF52833">
    <property type="entry name" value="Thioredoxin-like"/>
    <property type="match status" value="1"/>
</dbReference>
<comment type="subunit">
    <text evidence="2">Monomer.</text>
</comment>
<comment type="function">
    <text evidence="1">Thiol-specific peroxidase that catalyzes the reduction of hydrogen peroxide and organic hydroperoxides to water and alcohols, respectively. Plays a role in cell protection against oxidative stress by detoxifying peroxides and as sensor of hydrogen peroxide-mediated signaling events.</text>
</comment>
<dbReference type="OrthoDB" id="9812811at2"/>
<dbReference type="AlphaFoldDB" id="A0A6I1EIB2"/>
<dbReference type="NCBIfam" id="NF006960">
    <property type="entry name" value="PRK09437.1"/>
    <property type="match status" value="1"/>
</dbReference>
<evidence type="ECO:0000256" key="6">
    <source>
        <dbReference type="ARBA" id="ARBA00023002"/>
    </source>
</evidence>
<evidence type="ECO:0000256" key="2">
    <source>
        <dbReference type="ARBA" id="ARBA00011245"/>
    </source>
</evidence>
<evidence type="ECO:0000256" key="5">
    <source>
        <dbReference type="ARBA" id="ARBA00022862"/>
    </source>
</evidence>
<dbReference type="GO" id="GO:0045454">
    <property type="term" value="P:cell redox homeostasis"/>
    <property type="evidence" value="ECO:0007669"/>
    <property type="project" value="TreeGrafter"/>
</dbReference>
<evidence type="ECO:0000256" key="9">
    <source>
        <dbReference type="ARBA" id="ARBA00032824"/>
    </source>
</evidence>
<dbReference type="Proteomes" id="UP000430564">
    <property type="component" value="Unassembled WGS sequence"/>
</dbReference>
<keyword evidence="4 15" id="KW-0575">Peroxidase</keyword>
<protein>
    <recommendedName>
        <fullName evidence="3">thioredoxin-dependent peroxiredoxin</fullName>
        <ecNumber evidence="3">1.11.1.24</ecNumber>
    </recommendedName>
    <alternativeName>
        <fullName evidence="9">Thioredoxin peroxidase</fullName>
    </alternativeName>
    <alternativeName>
        <fullName evidence="11">Thioredoxin-dependent peroxiredoxin Bcp</fullName>
    </alternativeName>
</protein>
<keyword evidence="7" id="KW-1015">Disulfide bond</keyword>
<organism evidence="15 16">
    <name type="scientific">Sutterella seckii</name>
    <dbReference type="NCBI Taxonomy" id="1944635"/>
    <lineage>
        <taxon>Bacteria</taxon>
        <taxon>Pseudomonadati</taxon>
        <taxon>Pseudomonadota</taxon>
        <taxon>Betaproteobacteria</taxon>
        <taxon>Burkholderiales</taxon>
        <taxon>Sutterellaceae</taxon>
        <taxon>Sutterella</taxon>
    </lineage>
</organism>
<dbReference type="EC" id="1.11.1.24" evidence="3"/>
<dbReference type="PROSITE" id="PS51352">
    <property type="entry name" value="THIOREDOXIN_2"/>
    <property type="match status" value="1"/>
</dbReference>